<dbReference type="SUPFAM" id="SSF51735">
    <property type="entry name" value="NAD(P)-binding Rossmann-fold domains"/>
    <property type="match status" value="1"/>
</dbReference>
<accession>A0A8E2JUZ0</accession>
<dbReference type="OrthoDB" id="191139at2759"/>
<dbReference type="PANTHER" id="PTHR24320">
    <property type="entry name" value="RETINOL DEHYDROGENASE"/>
    <property type="match status" value="1"/>
</dbReference>
<evidence type="ECO:0000313" key="5">
    <source>
        <dbReference type="Proteomes" id="UP000250140"/>
    </source>
</evidence>
<dbReference type="AlphaFoldDB" id="A0A8E2JUZ0"/>
<dbReference type="EMBL" id="KV749301">
    <property type="protein sequence ID" value="OCL10157.1"/>
    <property type="molecule type" value="Genomic_DNA"/>
</dbReference>
<dbReference type="Gene3D" id="3.40.50.720">
    <property type="entry name" value="NAD(P)-binding Rossmann-like Domain"/>
    <property type="match status" value="1"/>
</dbReference>
<proteinExistence type="inferred from homology"/>
<reference evidence="4 5" key="1">
    <citation type="journal article" date="2016" name="Nat. Commun.">
        <title>Ectomycorrhizal ecology is imprinted in the genome of the dominant symbiotic fungus Cenococcum geophilum.</title>
        <authorList>
            <consortium name="DOE Joint Genome Institute"/>
            <person name="Peter M."/>
            <person name="Kohler A."/>
            <person name="Ohm R.A."/>
            <person name="Kuo A."/>
            <person name="Krutzmann J."/>
            <person name="Morin E."/>
            <person name="Arend M."/>
            <person name="Barry K.W."/>
            <person name="Binder M."/>
            <person name="Choi C."/>
            <person name="Clum A."/>
            <person name="Copeland A."/>
            <person name="Grisel N."/>
            <person name="Haridas S."/>
            <person name="Kipfer T."/>
            <person name="LaButti K."/>
            <person name="Lindquist E."/>
            <person name="Lipzen A."/>
            <person name="Maire R."/>
            <person name="Meier B."/>
            <person name="Mihaltcheva S."/>
            <person name="Molinier V."/>
            <person name="Murat C."/>
            <person name="Poggeler S."/>
            <person name="Quandt C.A."/>
            <person name="Sperisen C."/>
            <person name="Tritt A."/>
            <person name="Tisserant E."/>
            <person name="Crous P.W."/>
            <person name="Henrissat B."/>
            <person name="Nehls U."/>
            <person name="Egli S."/>
            <person name="Spatafora J.W."/>
            <person name="Grigoriev I.V."/>
            <person name="Martin F.M."/>
        </authorList>
    </citation>
    <scope>NUCLEOTIDE SEQUENCE [LARGE SCALE GENOMIC DNA]</scope>
    <source>
        <strain evidence="4 5">CBS 207.34</strain>
    </source>
</reference>
<keyword evidence="3" id="KW-0560">Oxidoreductase</keyword>
<evidence type="ECO:0000256" key="1">
    <source>
        <dbReference type="ARBA" id="ARBA00006484"/>
    </source>
</evidence>
<dbReference type="Proteomes" id="UP000250140">
    <property type="component" value="Unassembled WGS sequence"/>
</dbReference>
<dbReference type="GO" id="GO:0016491">
    <property type="term" value="F:oxidoreductase activity"/>
    <property type="evidence" value="ECO:0007669"/>
    <property type="project" value="UniProtKB-KW"/>
</dbReference>
<name>A0A8E2JUZ0_9PEZI</name>
<evidence type="ECO:0000256" key="2">
    <source>
        <dbReference type="ARBA" id="ARBA00022857"/>
    </source>
</evidence>
<keyword evidence="5" id="KW-1185">Reference proteome</keyword>
<dbReference type="Pfam" id="PF00106">
    <property type="entry name" value="adh_short"/>
    <property type="match status" value="1"/>
</dbReference>
<dbReference type="InterPro" id="IPR036291">
    <property type="entry name" value="NAD(P)-bd_dom_sf"/>
</dbReference>
<gene>
    <name evidence="4" type="ORF">AOQ84DRAFT_219958</name>
</gene>
<sequence>MWSNPKPTITEKDVLDQKGRVFLITGGYAGCGLELAKSLYQLNGTVYIAGRSAAKASAAIDSIKASAPQSSEETSGQLHFLNLDLADLRIVKASAETFLQREKRLDIVWHNAGVMVPPDGSKTAQGLDLQLGTNAIGPFLLQRFLTPRMLETASAAAPGATRVIWLSSNAHAAAPSPDGVNWDDLDMHAQTGFPARFKRYGQSKAMNIMYAHEMARRYGPQGLVSLSVHPGSLRTTLQRDLPWAINALFDLRRSEPRFGGLVELFGGFASDVSTTMVEDGGRNGGYIVPWGKFEECAKYISSGLKKRKTGERLWDVSEEMVKEYL</sequence>
<keyword evidence="2" id="KW-0521">NADP</keyword>
<evidence type="ECO:0000256" key="3">
    <source>
        <dbReference type="ARBA" id="ARBA00023002"/>
    </source>
</evidence>
<dbReference type="PRINTS" id="PR00081">
    <property type="entry name" value="GDHRDH"/>
</dbReference>
<dbReference type="PANTHER" id="PTHR24320:SF236">
    <property type="entry name" value="SHORT-CHAIN DEHYDROGENASE-RELATED"/>
    <property type="match status" value="1"/>
</dbReference>
<comment type="similarity">
    <text evidence="1">Belongs to the short-chain dehydrogenases/reductases (SDR) family.</text>
</comment>
<protein>
    <submittedName>
        <fullName evidence="4">NAD(P)-binding protein</fullName>
    </submittedName>
</protein>
<evidence type="ECO:0000313" key="4">
    <source>
        <dbReference type="EMBL" id="OCL10157.1"/>
    </source>
</evidence>
<dbReference type="InterPro" id="IPR002347">
    <property type="entry name" value="SDR_fam"/>
</dbReference>
<organism evidence="4 5">
    <name type="scientific">Glonium stellatum</name>
    <dbReference type="NCBI Taxonomy" id="574774"/>
    <lineage>
        <taxon>Eukaryota</taxon>
        <taxon>Fungi</taxon>
        <taxon>Dikarya</taxon>
        <taxon>Ascomycota</taxon>
        <taxon>Pezizomycotina</taxon>
        <taxon>Dothideomycetes</taxon>
        <taxon>Pleosporomycetidae</taxon>
        <taxon>Gloniales</taxon>
        <taxon>Gloniaceae</taxon>
        <taxon>Glonium</taxon>
    </lineage>
</organism>